<keyword evidence="3 5" id="KW-1133">Transmembrane helix</keyword>
<reference evidence="6 7" key="1">
    <citation type="submission" date="2019-03" db="EMBL/GenBank/DDBJ databases">
        <authorList>
            <consortium name="Pathogen Informatics"/>
        </authorList>
    </citation>
    <scope>NUCLEOTIDE SEQUENCE [LARGE SCALE GENOMIC DNA]</scope>
    <source>
        <strain evidence="6 7">NCTC13038</strain>
    </source>
</reference>
<dbReference type="InterPro" id="IPR007792">
    <property type="entry name" value="T4SS_VirB3/TrbD/AvhB"/>
</dbReference>
<dbReference type="Proteomes" id="UP000332594">
    <property type="component" value="Unassembled WGS sequence"/>
</dbReference>
<evidence type="ECO:0000256" key="2">
    <source>
        <dbReference type="ARBA" id="ARBA00022692"/>
    </source>
</evidence>
<dbReference type="GO" id="GO:0016020">
    <property type="term" value="C:membrane"/>
    <property type="evidence" value="ECO:0007669"/>
    <property type="project" value="UniProtKB-SubCell"/>
</dbReference>
<keyword evidence="4 5" id="KW-0472">Membrane</keyword>
<gene>
    <name evidence="6" type="primary">ptlC_1</name>
    <name evidence="6" type="ORF">NCTC13038_03710</name>
</gene>
<proteinExistence type="predicted"/>
<protein>
    <submittedName>
        <fullName evidence="6">Pertussis toxin liberation protein C</fullName>
    </submittedName>
</protein>
<evidence type="ECO:0000256" key="5">
    <source>
        <dbReference type="SAM" id="Phobius"/>
    </source>
</evidence>
<name>A0A485BZ39_RAOTE</name>
<evidence type="ECO:0000313" key="7">
    <source>
        <dbReference type="Proteomes" id="UP000332594"/>
    </source>
</evidence>
<keyword evidence="2 5" id="KW-0812">Transmembrane</keyword>
<sequence>MATLNKALTRPAAIAGIPLVPFVMVSGAIVLLAVYVSYYLVLLLIPAWLEMKAKARTDIHYFGLLWLAFKTRGRFGTNKHFGANALLANRYDAVDVSEFIEKMKLNERVTLDKHIPYSSHVHPHVIRNRQGDLVSTWELEGTVFECEDEHHLTLMATHLNNVIRAYEGLPVTFYLHRIREKYHDAFDANSGIPFSDEVTRLYSQPISEKPFWRHRLFFTVCYAPFSPLEKKAMKAQPSGKRKAALDDALNVMLEYREALASALSRYTATPLGML</sequence>
<accession>A0A485BZ39</accession>
<dbReference type="EMBL" id="CAADJG010000002">
    <property type="protein sequence ID" value="VFS77326.1"/>
    <property type="molecule type" value="Genomic_DNA"/>
</dbReference>
<evidence type="ECO:0000313" key="6">
    <source>
        <dbReference type="EMBL" id="VFS77326.1"/>
    </source>
</evidence>
<evidence type="ECO:0000256" key="3">
    <source>
        <dbReference type="ARBA" id="ARBA00022989"/>
    </source>
</evidence>
<evidence type="ECO:0000256" key="4">
    <source>
        <dbReference type="ARBA" id="ARBA00023136"/>
    </source>
</evidence>
<organism evidence="6 7">
    <name type="scientific">Raoultella terrigena</name>
    <name type="common">Klebsiella terrigena</name>
    <dbReference type="NCBI Taxonomy" id="577"/>
    <lineage>
        <taxon>Bacteria</taxon>
        <taxon>Pseudomonadati</taxon>
        <taxon>Pseudomonadota</taxon>
        <taxon>Gammaproteobacteria</taxon>
        <taxon>Enterobacterales</taxon>
        <taxon>Enterobacteriaceae</taxon>
        <taxon>Klebsiella/Raoultella group</taxon>
        <taxon>Raoultella</taxon>
    </lineage>
</organism>
<comment type="subcellular location">
    <subcellularLocation>
        <location evidence="1">Membrane</location>
    </subcellularLocation>
</comment>
<dbReference type="Pfam" id="PF05101">
    <property type="entry name" value="VirB3"/>
    <property type="match status" value="1"/>
</dbReference>
<evidence type="ECO:0000256" key="1">
    <source>
        <dbReference type="ARBA" id="ARBA00004370"/>
    </source>
</evidence>
<feature type="transmembrane region" description="Helical" evidence="5">
    <location>
        <begin position="20"/>
        <end position="49"/>
    </location>
</feature>
<dbReference type="AlphaFoldDB" id="A0A485BZ39"/>